<gene>
    <name evidence="2" type="ORF">EVAR_81751_1</name>
</gene>
<keyword evidence="3" id="KW-1185">Reference proteome</keyword>
<dbReference type="EMBL" id="BGZK01000173">
    <property type="protein sequence ID" value="GBP25870.1"/>
    <property type="molecule type" value="Genomic_DNA"/>
</dbReference>
<evidence type="ECO:0000256" key="1">
    <source>
        <dbReference type="SAM" id="MobiDB-lite"/>
    </source>
</evidence>
<feature type="region of interest" description="Disordered" evidence="1">
    <location>
        <begin position="1"/>
        <end position="21"/>
    </location>
</feature>
<organism evidence="2 3">
    <name type="scientific">Eumeta variegata</name>
    <name type="common">Bagworm moth</name>
    <name type="synonym">Eumeta japonica</name>
    <dbReference type="NCBI Taxonomy" id="151549"/>
    <lineage>
        <taxon>Eukaryota</taxon>
        <taxon>Metazoa</taxon>
        <taxon>Ecdysozoa</taxon>
        <taxon>Arthropoda</taxon>
        <taxon>Hexapoda</taxon>
        <taxon>Insecta</taxon>
        <taxon>Pterygota</taxon>
        <taxon>Neoptera</taxon>
        <taxon>Endopterygota</taxon>
        <taxon>Lepidoptera</taxon>
        <taxon>Glossata</taxon>
        <taxon>Ditrysia</taxon>
        <taxon>Tineoidea</taxon>
        <taxon>Psychidae</taxon>
        <taxon>Oiketicinae</taxon>
        <taxon>Eumeta</taxon>
    </lineage>
</organism>
<name>A0A4C1UI93_EUMVA</name>
<sequence length="86" mass="9511">MVKGHNCDSSGSLTSADHGWGREGSLLNEFEYRANFFISTRRVGWISNPPRGPRAGRVLLTILVTDAMTVPGIDAVLFEAQSEWFI</sequence>
<evidence type="ECO:0000313" key="2">
    <source>
        <dbReference type="EMBL" id="GBP25870.1"/>
    </source>
</evidence>
<accession>A0A4C1UI93</accession>
<proteinExistence type="predicted"/>
<evidence type="ECO:0000313" key="3">
    <source>
        <dbReference type="Proteomes" id="UP000299102"/>
    </source>
</evidence>
<comment type="caution">
    <text evidence="2">The sequence shown here is derived from an EMBL/GenBank/DDBJ whole genome shotgun (WGS) entry which is preliminary data.</text>
</comment>
<protein>
    <submittedName>
        <fullName evidence="2">Uncharacterized protein</fullName>
    </submittedName>
</protein>
<dbReference type="Proteomes" id="UP000299102">
    <property type="component" value="Unassembled WGS sequence"/>
</dbReference>
<dbReference type="AlphaFoldDB" id="A0A4C1UI93"/>
<reference evidence="2 3" key="1">
    <citation type="journal article" date="2019" name="Commun. Biol.">
        <title>The bagworm genome reveals a unique fibroin gene that provides high tensile strength.</title>
        <authorList>
            <person name="Kono N."/>
            <person name="Nakamura H."/>
            <person name="Ohtoshi R."/>
            <person name="Tomita M."/>
            <person name="Numata K."/>
            <person name="Arakawa K."/>
        </authorList>
    </citation>
    <scope>NUCLEOTIDE SEQUENCE [LARGE SCALE GENOMIC DNA]</scope>
</reference>